<feature type="domain" description="Lipoyl-binding" evidence="4">
    <location>
        <begin position="52"/>
        <end position="134"/>
    </location>
</feature>
<dbReference type="SUPFAM" id="SSF51230">
    <property type="entry name" value="Single hybrid motif"/>
    <property type="match status" value="1"/>
</dbReference>
<accession>A0ABY3Z784</accession>
<dbReference type="InterPro" id="IPR003016">
    <property type="entry name" value="2-oxoA_DH_lipoyl-BS"/>
</dbReference>
<comment type="subunit">
    <text evidence="3">The glycine cleavage system is composed of four proteins: P, T, L and H.</text>
</comment>
<name>A0ABY3Z784_STRRM</name>
<protein>
    <recommendedName>
        <fullName evidence="3">Glycine cleavage system H protein</fullName>
    </recommendedName>
</protein>
<evidence type="ECO:0000256" key="3">
    <source>
        <dbReference type="HAMAP-Rule" id="MF_00272"/>
    </source>
</evidence>
<reference evidence="5 6" key="1">
    <citation type="submission" date="2022-03" db="EMBL/GenBank/DDBJ databases">
        <title>Complete genome of Streptomyces rimosus ssp. rimosus R7 (=ATCC 10970).</title>
        <authorList>
            <person name="Beganovic S."/>
            <person name="Ruckert C."/>
            <person name="Busche T."/>
            <person name="Kalinowski J."/>
            <person name="Wittmann C."/>
        </authorList>
    </citation>
    <scope>NUCLEOTIDE SEQUENCE [LARGE SCALE GENOMIC DNA]</scope>
    <source>
        <strain evidence="5 6">R7</strain>
    </source>
</reference>
<organism evidence="5 6">
    <name type="scientific">Streptomyces rimosus subsp. rimosus</name>
    <dbReference type="NCBI Taxonomy" id="132474"/>
    <lineage>
        <taxon>Bacteria</taxon>
        <taxon>Bacillati</taxon>
        <taxon>Actinomycetota</taxon>
        <taxon>Actinomycetes</taxon>
        <taxon>Kitasatosporales</taxon>
        <taxon>Streptomycetaceae</taxon>
        <taxon>Streptomyces</taxon>
    </lineage>
</organism>
<evidence type="ECO:0000313" key="6">
    <source>
        <dbReference type="Proteomes" id="UP000829494"/>
    </source>
</evidence>
<dbReference type="HAMAP" id="MF_00272">
    <property type="entry name" value="GcvH"/>
    <property type="match status" value="1"/>
</dbReference>
<keyword evidence="2 3" id="KW-0450">Lipoyl</keyword>
<comment type="function">
    <text evidence="3">The glycine cleavage system catalyzes the degradation of glycine. The H protein shuttles the methylamine group of glycine from the P protein to the T protein.</text>
</comment>
<evidence type="ECO:0000313" key="5">
    <source>
        <dbReference type="EMBL" id="UNZ06153.1"/>
    </source>
</evidence>
<dbReference type="EMBL" id="CP094298">
    <property type="protein sequence ID" value="UNZ06153.1"/>
    <property type="molecule type" value="Genomic_DNA"/>
</dbReference>
<sequence>MRTHGTVALDARQAAGSLPSAGARWQRRGMANIPADLSYTKDHEWVRVKDDQATVGITDHAQRQLGDIVYAELPKQGERFEAGDAFGSLESVKAVTEVYVPLTGTVLAVNDTVNDAPEQINDEPYGGGWLAVLRLSRPGELEGLLDAKGYEAYIQEETAG</sequence>
<gene>
    <name evidence="5" type="primary">gcvH2</name>
    <name evidence="3" type="synonym">gcvH</name>
    <name evidence="5" type="ORF">SRIMR7_28800</name>
</gene>
<evidence type="ECO:0000256" key="1">
    <source>
        <dbReference type="ARBA" id="ARBA00009249"/>
    </source>
</evidence>
<dbReference type="PROSITE" id="PS50968">
    <property type="entry name" value="BIOTINYL_LIPOYL"/>
    <property type="match status" value="1"/>
</dbReference>
<comment type="similarity">
    <text evidence="1 3">Belongs to the GcvH family.</text>
</comment>
<dbReference type="Gene3D" id="2.40.50.100">
    <property type="match status" value="1"/>
</dbReference>
<dbReference type="Proteomes" id="UP000829494">
    <property type="component" value="Chromosome"/>
</dbReference>
<comment type="cofactor">
    <cofactor evidence="3">
        <name>(R)-lipoate</name>
        <dbReference type="ChEBI" id="CHEBI:83088"/>
    </cofactor>
    <text evidence="3">Binds 1 lipoyl cofactor covalently.</text>
</comment>
<evidence type="ECO:0000256" key="2">
    <source>
        <dbReference type="ARBA" id="ARBA00022823"/>
    </source>
</evidence>
<dbReference type="InterPro" id="IPR000089">
    <property type="entry name" value="Biotin_lipoyl"/>
</dbReference>
<dbReference type="InterPro" id="IPR002930">
    <property type="entry name" value="GCV_H"/>
</dbReference>
<keyword evidence="6" id="KW-1185">Reference proteome</keyword>
<proteinExistence type="inferred from homology"/>
<dbReference type="InterPro" id="IPR033753">
    <property type="entry name" value="GCV_H/Fam206"/>
</dbReference>
<dbReference type="NCBIfam" id="TIGR00527">
    <property type="entry name" value="gcvH"/>
    <property type="match status" value="1"/>
</dbReference>
<dbReference type="InterPro" id="IPR011053">
    <property type="entry name" value="Single_hybrid_motif"/>
</dbReference>
<evidence type="ECO:0000259" key="4">
    <source>
        <dbReference type="PROSITE" id="PS50968"/>
    </source>
</evidence>
<feature type="modified residue" description="N6-lipoyllysine" evidence="3">
    <location>
        <position position="93"/>
    </location>
</feature>
<dbReference type="NCBIfam" id="NF002270">
    <property type="entry name" value="PRK01202.1"/>
    <property type="match status" value="1"/>
</dbReference>
<dbReference type="PANTHER" id="PTHR11715:SF3">
    <property type="entry name" value="GLYCINE CLEAVAGE SYSTEM H PROTEIN-RELATED"/>
    <property type="match status" value="1"/>
</dbReference>
<dbReference type="PROSITE" id="PS00189">
    <property type="entry name" value="LIPOYL"/>
    <property type="match status" value="1"/>
</dbReference>
<dbReference type="InterPro" id="IPR017453">
    <property type="entry name" value="GCV_H_sub"/>
</dbReference>
<dbReference type="CDD" id="cd06848">
    <property type="entry name" value="GCS_H"/>
    <property type="match status" value="1"/>
</dbReference>
<dbReference type="PANTHER" id="PTHR11715">
    <property type="entry name" value="GLYCINE CLEAVAGE SYSTEM H PROTEIN"/>
    <property type="match status" value="1"/>
</dbReference>
<dbReference type="Pfam" id="PF01597">
    <property type="entry name" value="GCV_H"/>
    <property type="match status" value="1"/>
</dbReference>